<dbReference type="EMBL" id="BJWL01000001">
    <property type="protein sequence ID" value="GFY81510.1"/>
    <property type="molecule type" value="Genomic_DNA"/>
</dbReference>
<protein>
    <submittedName>
        <fullName evidence="3">Uncharacterized protein</fullName>
    </submittedName>
</protein>
<evidence type="ECO:0000313" key="4">
    <source>
        <dbReference type="Proteomes" id="UP000585474"/>
    </source>
</evidence>
<evidence type="ECO:0000256" key="2">
    <source>
        <dbReference type="SAM" id="MobiDB-lite"/>
    </source>
</evidence>
<dbReference type="OrthoDB" id="1939491at2759"/>
<feature type="coiled-coil region" evidence="1">
    <location>
        <begin position="88"/>
        <end position="115"/>
    </location>
</feature>
<feature type="region of interest" description="Disordered" evidence="2">
    <location>
        <begin position="124"/>
        <end position="149"/>
    </location>
</feature>
<accession>A0A7J0E517</accession>
<gene>
    <name evidence="3" type="ORF">Acr_01g0013190</name>
</gene>
<dbReference type="Proteomes" id="UP000585474">
    <property type="component" value="Unassembled WGS sequence"/>
</dbReference>
<evidence type="ECO:0000256" key="1">
    <source>
        <dbReference type="SAM" id="Coils"/>
    </source>
</evidence>
<feature type="compositionally biased region" description="Basic residues" evidence="2">
    <location>
        <begin position="138"/>
        <end position="148"/>
    </location>
</feature>
<evidence type="ECO:0000313" key="3">
    <source>
        <dbReference type="EMBL" id="GFY81510.1"/>
    </source>
</evidence>
<comment type="caution">
    <text evidence="3">The sequence shown here is derived from an EMBL/GenBank/DDBJ whole genome shotgun (WGS) entry which is preliminary data.</text>
</comment>
<sequence length="847" mass="92117">MATTSDVTECGGDHERDTLPPIGKGKRGRSADIMASLEARLQRVELAMADDRDKVVDMDQRINGLEGGHEEFHMEMRGILNSLANSWKAQMDALKDSLQAEIAAIKEEIKEVKGDWSLCKMAVTQGGGDHEGEQKPSSPRHSRFNKGKRYGDKPKLSCFLCDGNHFARDCPQRAKLAALIRDDEEEPHQEAKVGSLRLLNAIQAKVGKTKAPRKGRIQEGQAARPPTQGRTRVDKGRQHGGTGLSMELLGTCGYTLGIGVVKWTSRWYQWMTTRLCWGWSSWMGCGHSPSPSPRPCASWVKGAHVWGKGAPPVYMSQDLPFPIRCGIGAHVTHSPTQARDALVTAGHPAYPTTRGALGVKRIMGRVCSDTTCHGRGRTQTMVLGDRKTNKDTGGGWQADAGGRRLLDLRDKNNKKDRLELFQGRLFDGQLSYHCPSMSRVDVGFARNLTGTDAQAAHLPLAIMLSKSQGLRVTPRSTSVVQTGSTCACFAKSEVLATQQRVRVGHTGQSSKLAWSLASSAPARLLLPLTRIGIVLTGVYLLREAWPKRVRNHCAKNWGSHPSPHVVDPPGRVLIPDQSTAEGSHGAVPSHLHVGFNSEYRAWYEECKVEIRHVNNSRSELATALAEEEEEEVGGEEAILVGGNLIEAKPVLVLSSNDEVPQGTCVPPIHEVEGVVVEHSFIGEGEESVKKGTHALWKWLMCDLESDFPSYMLNFGGLSFSGVSIPSISGVNGVWYLGRSCSFGVDLEVLASDLARRFVFAVDAALATSFIRKSPSPLLRLAFKACLSLDPSHGEASRLTALTPNDPLPTLGDGIFKLLPTKTCLSFAISTSTHLMPASMLSSPPGRD</sequence>
<keyword evidence="4" id="KW-1185">Reference proteome</keyword>
<organism evidence="3 4">
    <name type="scientific">Actinidia rufa</name>
    <dbReference type="NCBI Taxonomy" id="165716"/>
    <lineage>
        <taxon>Eukaryota</taxon>
        <taxon>Viridiplantae</taxon>
        <taxon>Streptophyta</taxon>
        <taxon>Embryophyta</taxon>
        <taxon>Tracheophyta</taxon>
        <taxon>Spermatophyta</taxon>
        <taxon>Magnoliopsida</taxon>
        <taxon>eudicotyledons</taxon>
        <taxon>Gunneridae</taxon>
        <taxon>Pentapetalae</taxon>
        <taxon>asterids</taxon>
        <taxon>Ericales</taxon>
        <taxon>Actinidiaceae</taxon>
        <taxon>Actinidia</taxon>
    </lineage>
</organism>
<feature type="region of interest" description="Disordered" evidence="2">
    <location>
        <begin position="1"/>
        <end position="29"/>
    </location>
</feature>
<name>A0A7J0E517_9ERIC</name>
<dbReference type="AlphaFoldDB" id="A0A7J0E517"/>
<reference evidence="3 4" key="1">
    <citation type="submission" date="2019-07" db="EMBL/GenBank/DDBJ databases">
        <title>De Novo Assembly of kiwifruit Actinidia rufa.</title>
        <authorList>
            <person name="Sugita-Konishi S."/>
            <person name="Sato K."/>
            <person name="Mori E."/>
            <person name="Abe Y."/>
            <person name="Kisaki G."/>
            <person name="Hamano K."/>
            <person name="Suezawa K."/>
            <person name="Otani M."/>
            <person name="Fukuda T."/>
            <person name="Manabe T."/>
            <person name="Gomi K."/>
            <person name="Tabuchi M."/>
            <person name="Akimitsu K."/>
            <person name="Kataoka I."/>
        </authorList>
    </citation>
    <scope>NUCLEOTIDE SEQUENCE [LARGE SCALE GENOMIC DNA]</scope>
    <source>
        <strain evidence="4">cv. Fuchu</strain>
    </source>
</reference>
<keyword evidence="1" id="KW-0175">Coiled coil</keyword>
<proteinExistence type="predicted"/>
<feature type="region of interest" description="Disordered" evidence="2">
    <location>
        <begin position="207"/>
        <end position="241"/>
    </location>
</feature>